<feature type="compositionally biased region" description="Basic and acidic residues" evidence="1">
    <location>
        <begin position="53"/>
        <end position="66"/>
    </location>
</feature>
<accession>A0ABD3PTH6</accession>
<reference evidence="2 3" key="1">
    <citation type="journal article" date="2020" name="G3 (Bethesda)">
        <title>Improved Reference Genome for Cyclotella cryptica CCMP332, a Model for Cell Wall Morphogenesis, Salinity Adaptation, and Lipid Production in Diatoms (Bacillariophyta).</title>
        <authorList>
            <person name="Roberts W.R."/>
            <person name="Downey K.M."/>
            <person name="Ruck E.C."/>
            <person name="Traller J.C."/>
            <person name="Alverson A.J."/>
        </authorList>
    </citation>
    <scope>NUCLEOTIDE SEQUENCE [LARGE SCALE GENOMIC DNA]</scope>
    <source>
        <strain evidence="2 3">CCMP332</strain>
    </source>
</reference>
<sequence length="353" mass="39216">MNNSTYPISLHDEAVNNDRIVSDPASASPSSSLTPASPSSSLQADAAASTNRCHNDDHQTEHDDDERIRELRTSLGVDDDYPTSVLRAILEANDRESLQNSIGTTDDALLDADSQNTTSRRRHERLWENCQPAPSRPGIVRINFNDDIRHFEIGQLDEAQLYSRRVDAVHSVQENLNRRLGYNLRESGQYEEMERLEAEGEERLASSGYDASLRPSLMVWDVPTMSEERMSRREPMLPPPPDDPLPLPESLLGSVMDGRSDSNYELCRGIFVDPGPGNADDDEKREEGSSTSSSKERWASISLEEGQPPMGPYEHVVRCYKCRAGLRVNIGAGLVICPRCRTISPATDVAHVG</sequence>
<name>A0ABD3PTH6_9STRA</name>
<evidence type="ECO:0000256" key="1">
    <source>
        <dbReference type="SAM" id="MobiDB-lite"/>
    </source>
</evidence>
<comment type="caution">
    <text evidence="2">The sequence shown here is derived from an EMBL/GenBank/DDBJ whole genome shotgun (WGS) entry which is preliminary data.</text>
</comment>
<dbReference type="AlphaFoldDB" id="A0ABD3PTH6"/>
<evidence type="ECO:0000313" key="2">
    <source>
        <dbReference type="EMBL" id="KAL3790681.1"/>
    </source>
</evidence>
<feature type="region of interest" description="Disordered" evidence="1">
    <location>
        <begin position="267"/>
        <end position="307"/>
    </location>
</feature>
<protein>
    <submittedName>
        <fullName evidence="2">Uncharacterized protein</fullName>
    </submittedName>
</protein>
<feature type="compositionally biased region" description="Pro residues" evidence="1">
    <location>
        <begin position="236"/>
        <end position="247"/>
    </location>
</feature>
<feature type="region of interest" description="Disordered" evidence="1">
    <location>
        <begin position="226"/>
        <end position="254"/>
    </location>
</feature>
<dbReference type="EMBL" id="JABMIG020000124">
    <property type="protein sequence ID" value="KAL3790681.1"/>
    <property type="molecule type" value="Genomic_DNA"/>
</dbReference>
<feature type="compositionally biased region" description="Low complexity" evidence="1">
    <location>
        <begin position="22"/>
        <end position="41"/>
    </location>
</feature>
<gene>
    <name evidence="2" type="ORF">HJC23_009781</name>
</gene>
<dbReference type="Proteomes" id="UP001516023">
    <property type="component" value="Unassembled WGS sequence"/>
</dbReference>
<keyword evidence="3" id="KW-1185">Reference proteome</keyword>
<feature type="compositionally biased region" description="Basic and acidic residues" evidence="1">
    <location>
        <begin position="226"/>
        <end position="235"/>
    </location>
</feature>
<evidence type="ECO:0000313" key="3">
    <source>
        <dbReference type="Proteomes" id="UP001516023"/>
    </source>
</evidence>
<organism evidence="2 3">
    <name type="scientific">Cyclotella cryptica</name>
    <dbReference type="NCBI Taxonomy" id="29204"/>
    <lineage>
        <taxon>Eukaryota</taxon>
        <taxon>Sar</taxon>
        <taxon>Stramenopiles</taxon>
        <taxon>Ochrophyta</taxon>
        <taxon>Bacillariophyta</taxon>
        <taxon>Coscinodiscophyceae</taxon>
        <taxon>Thalassiosirophycidae</taxon>
        <taxon>Stephanodiscales</taxon>
        <taxon>Stephanodiscaceae</taxon>
        <taxon>Cyclotella</taxon>
    </lineage>
</organism>
<proteinExistence type="predicted"/>
<feature type="region of interest" description="Disordered" evidence="1">
    <location>
        <begin position="20"/>
        <end position="66"/>
    </location>
</feature>